<keyword evidence="2" id="KW-0540">Nuclease</keyword>
<dbReference type="RefSeq" id="WP_380962879.1">
    <property type="nucleotide sequence ID" value="NZ_JBHTCO010000002.1"/>
</dbReference>
<dbReference type="PANTHER" id="PTHR36558">
    <property type="entry name" value="GLR1098 PROTEIN"/>
    <property type="match status" value="1"/>
</dbReference>
<name>A0ABW2PWN8_9BACL</name>
<dbReference type="EMBL" id="JBHTCO010000002">
    <property type="protein sequence ID" value="MFC7391651.1"/>
    <property type="molecule type" value="Genomic_DNA"/>
</dbReference>
<organism evidence="2 3">
    <name type="scientific">Scopulibacillus cellulosilyticus</name>
    <dbReference type="NCBI Taxonomy" id="2665665"/>
    <lineage>
        <taxon>Bacteria</taxon>
        <taxon>Bacillati</taxon>
        <taxon>Bacillota</taxon>
        <taxon>Bacilli</taxon>
        <taxon>Bacillales</taxon>
        <taxon>Sporolactobacillaceae</taxon>
        <taxon>Scopulibacillus</taxon>
    </lineage>
</organism>
<sequence>MDHNKVHEQAYNYQPNRKYTYRDYLNWTDDIRREIIDGKVYEMTATPSRKHQEVLLALATAFSNYLKDKTYEVYIAPFDVRLPEVSETDEKAINVVQPDLSVFCDKDKLDEKGAVGSPDLIIEVISPSTLKKDMTVKKSLYEKMGVQEFWLVYPMEGIITTYELNKQERYSPFETYGKGDCIKIGIFEDFSIDLTTIFRE</sequence>
<dbReference type="GO" id="GO:0004519">
    <property type="term" value="F:endonuclease activity"/>
    <property type="evidence" value="ECO:0007669"/>
    <property type="project" value="UniProtKB-KW"/>
</dbReference>
<dbReference type="InterPro" id="IPR012296">
    <property type="entry name" value="Nuclease_put_TT1808"/>
</dbReference>
<dbReference type="Pfam" id="PF05685">
    <property type="entry name" value="Uma2"/>
    <property type="match status" value="1"/>
</dbReference>
<dbReference type="Gene3D" id="3.90.1570.10">
    <property type="entry name" value="tt1808, chain A"/>
    <property type="match status" value="1"/>
</dbReference>
<dbReference type="CDD" id="cd06260">
    <property type="entry name" value="DUF820-like"/>
    <property type="match status" value="1"/>
</dbReference>
<proteinExistence type="predicted"/>
<accession>A0ABW2PWN8</accession>
<gene>
    <name evidence="2" type="ORF">ACFQRG_01415</name>
</gene>
<dbReference type="Proteomes" id="UP001596505">
    <property type="component" value="Unassembled WGS sequence"/>
</dbReference>
<evidence type="ECO:0000313" key="2">
    <source>
        <dbReference type="EMBL" id="MFC7391651.1"/>
    </source>
</evidence>
<dbReference type="SUPFAM" id="SSF52980">
    <property type="entry name" value="Restriction endonuclease-like"/>
    <property type="match status" value="1"/>
</dbReference>
<reference evidence="3" key="1">
    <citation type="journal article" date="2019" name="Int. J. Syst. Evol. Microbiol.">
        <title>The Global Catalogue of Microorganisms (GCM) 10K type strain sequencing project: providing services to taxonomists for standard genome sequencing and annotation.</title>
        <authorList>
            <consortium name="The Broad Institute Genomics Platform"/>
            <consortium name="The Broad Institute Genome Sequencing Center for Infectious Disease"/>
            <person name="Wu L."/>
            <person name="Ma J."/>
        </authorList>
    </citation>
    <scope>NUCLEOTIDE SEQUENCE [LARGE SCALE GENOMIC DNA]</scope>
    <source>
        <strain evidence="3">CGMCC 1.16305</strain>
    </source>
</reference>
<dbReference type="PANTHER" id="PTHR36558:SF1">
    <property type="entry name" value="RESTRICTION ENDONUCLEASE DOMAIN-CONTAINING PROTEIN-RELATED"/>
    <property type="match status" value="1"/>
</dbReference>
<evidence type="ECO:0000259" key="1">
    <source>
        <dbReference type="Pfam" id="PF05685"/>
    </source>
</evidence>
<keyword evidence="2" id="KW-0378">Hydrolase</keyword>
<comment type="caution">
    <text evidence="2">The sequence shown here is derived from an EMBL/GenBank/DDBJ whole genome shotgun (WGS) entry which is preliminary data.</text>
</comment>
<dbReference type="InterPro" id="IPR008538">
    <property type="entry name" value="Uma2"/>
</dbReference>
<keyword evidence="3" id="KW-1185">Reference proteome</keyword>
<keyword evidence="2" id="KW-0255">Endonuclease</keyword>
<protein>
    <submittedName>
        <fullName evidence="2">Uma2 family endonuclease</fullName>
    </submittedName>
</protein>
<dbReference type="InterPro" id="IPR011335">
    <property type="entry name" value="Restrct_endonuc-II-like"/>
</dbReference>
<feature type="domain" description="Putative restriction endonuclease" evidence="1">
    <location>
        <begin position="23"/>
        <end position="193"/>
    </location>
</feature>
<evidence type="ECO:0000313" key="3">
    <source>
        <dbReference type="Proteomes" id="UP001596505"/>
    </source>
</evidence>